<evidence type="ECO:0000256" key="4">
    <source>
        <dbReference type="ARBA" id="ARBA00022723"/>
    </source>
</evidence>
<dbReference type="EMBL" id="CAFBIY010000006">
    <property type="protein sequence ID" value="CAB4846370.1"/>
    <property type="molecule type" value="Genomic_DNA"/>
</dbReference>
<dbReference type="GO" id="GO:0006298">
    <property type="term" value="P:mismatch repair"/>
    <property type="evidence" value="ECO:0007669"/>
    <property type="project" value="TreeGrafter"/>
</dbReference>
<proteinExistence type="inferred from homology"/>
<feature type="domain" description="HhH-GPD" evidence="11">
    <location>
        <begin position="37"/>
        <end position="180"/>
    </location>
</feature>
<name>A0A6J7BLV0_9ZZZZ</name>
<dbReference type="EMBL" id="CAFBMT010000036">
    <property type="protein sequence ID" value="CAB4957869.1"/>
    <property type="molecule type" value="Genomic_DNA"/>
</dbReference>
<keyword evidence="5" id="KW-0227">DNA damage</keyword>
<dbReference type="InterPro" id="IPR003265">
    <property type="entry name" value="HhH-GPD_domain"/>
</dbReference>
<dbReference type="SMART" id="SM00478">
    <property type="entry name" value="ENDO3c"/>
    <property type="match status" value="1"/>
</dbReference>
<dbReference type="GO" id="GO:0046872">
    <property type="term" value="F:metal ion binding"/>
    <property type="evidence" value="ECO:0007669"/>
    <property type="project" value="UniProtKB-KW"/>
</dbReference>
<dbReference type="AlphaFoldDB" id="A0A6J7BLV0"/>
<dbReference type="InterPro" id="IPR004036">
    <property type="entry name" value="Endonuclease-III-like_CS2"/>
</dbReference>
<evidence type="ECO:0000256" key="5">
    <source>
        <dbReference type="ARBA" id="ARBA00022763"/>
    </source>
</evidence>
<evidence type="ECO:0000256" key="9">
    <source>
        <dbReference type="ARBA" id="ARBA00023204"/>
    </source>
</evidence>
<dbReference type="InterPro" id="IPR003651">
    <property type="entry name" value="Endonuclease3_FeS-loop_motif"/>
</dbReference>
<dbReference type="PROSITE" id="PS00764">
    <property type="entry name" value="ENDONUCLEASE_III_1"/>
    <property type="match status" value="1"/>
</dbReference>
<dbReference type="PANTHER" id="PTHR42944:SF1">
    <property type="entry name" value="ADENINE DNA GLYCOSYLASE"/>
    <property type="match status" value="1"/>
</dbReference>
<evidence type="ECO:0000256" key="7">
    <source>
        <dbReference type="ARBA" id="ARBA00023004"/>
    </source>
</evidence>
<evidence type="ECO:0000313" key="14">
    <source>
        <dbReference type="EMBL" id="CAB4957869.1"/>
    </source>
</evidence>
<evidence type="ECO:0000313" key="12">
    <source>
        <dbReference type="EMBL" id="CAB4835396.1"/>
    </source>
</evidence>
<dbReference type="GO" id="GO:0006284">
    <property type="term" value="P:base-excision repair"/>
    <property type="evidence" value="ECO:0007669"/>
    <property type="project" value="InterPro"/>
</dbReference>
<dbReference type="InterPro" id="IPR044298">
    <property type="entry name" value="MIG/MutY"/>
</dbReference>
<comment type="similarity">
    <text evidence="2">Belongs to the Nth/MutY family.</text>
</comment>
<evidence type="ECO:0000259" key="11">
    <source>
        <dbReference type="SMART" id="SM00478"/>
    </source>
</evidence>
<sequence>MTAPSTEAVLGWGLARLRDLPWRQTRDPWAVLVSEVMLQQTQVARVVPKWLAFMLEFPDPAACAAAPLGDVLRLWQGLGYPRRARNLHEAAAVVASAGAFPTELDGLLALPGVGAYTARALLAFAFESDAAVVDTNIARVLARVHGATMTARQVQSAADAWLPVGDSWAWNQCLMELGATVCRPVNPGCGECPLADRCAWRGSGIDPAPGTAGVSRAQARFEGSERQARGRLMAALTAGSVRAGDAERVMSHRAADRLAASLCSEGLVVLDGEWLRLP</sequence>
<gene>
    <name evidence="12" type="ORF">UFOPK3099_02754</name>
    <name evidence="13" type="ORF">UFOPK3267_00213</name>
    <name evidence="14" type="ORF">UFOPK3651_03314</name>
</gene>
<reference evidence="13" key="1">
    <citation type="submission" date="2020-05" db="EMBL/GenBank/DDBJ databases">
        <authorList>
            <person name="Chiriac C."/>
            <person name="Salcher M."/>
            <person name="Ghai R."/>
            <person name="Kavagutti S V."/>
        </authorList>
    </citation>
    <scope>NUCLEOTIDE SEQUENCE</scope>
</reference>
<dbReference type="InterPro" id="IPR023170">
    <property type="entry name" value="HhH_base_excis_C"/>
</dbReference>
<dbReference type="GO" id="GO:0034039">
    <property type="term" value="F:8-oxo-7,8-dihydroguanine DNA N-glycosylase activity"/>
    <property type="evidence" value="ECO:0007669"/>
    <property type="project" value="TreeGrafter"/>
</dbReference>
<dbReference type="Gene3D" id="1.10.340.30">
    <property type="entry name" value="Hypothetical protein, domain 2"/>
    <property type="match status" value="1"/>
</dbReference>
<protein>
    <submittedName>
        <fullName evidence="13">Unannotated protein</fullName>
    </submittedName>
</protein>
<dbReference type="GO" id="GO:0051539">
    <property type="term" value="F:4 iron, 4 sulfur cluster binding"/>
    <property type="evidence" value="ECO:0007669"/>
    <property type="project" value="UniProtKB-KW"/>
</dbReference>
<dbReference type="Pfam" id="PF00730">
    <property type="entry name" value="HhH-GPD"/>
    <property type="match status" value="1"/>
</dbReference>
<evidence type="ECO:0000256" key="2">
    <source>
        <dbReference type="ARBA" id="ARBA00008343"/>
    </source>
</evidence>
<accession>A0A6J7BLV0</accession>
<dbReference type="SUPFAM" id="SSF48150">
    <property type="entry name" value="DNA-glycosylase"/>
    <property type="match status" value="1"/>
</dbReference>
<dbReference type="InterPro" id="IPR011257">
    <property type="entry name" value="DNA_glycosylase"/>
</dbReference>
<evidence type="ECO:0000256" key="6">
    <source>
        <dbReference type="ARBA" id="ARBA00022801"/>
    </source>
</evidence>
<dbReference type="Gene3D" id="1.10.1670.10">
    <property type="entry name" value="Helix-hairpin-Helix base-excision DNA repair enzymes (C-terminal)"/>
    <property type="match status" value="1"/>
</dbReference>
<dbReference type="GO" id="GO:0035485">
    <property type="term" value="F:adenine/guanine mispair binding"/>
    <property type="evidence" value="ECO:0007669"/>
    <property type="project" value="TreeGrafter"/>
</dbReference>
<evidence type="ECO:0000313" key="13">
    <source>
        <dbReference type="EMBL" id="CAB4846370.1"/>
    </source>
</evidence>
<organism evidence="13">
    <name type="scientific">freshwater metagenome</name>
    <dbReference type="NCBI Taxonomy" id="449393"/>
    <lineage>
        <taxon>unclassified sequences</taxon>
        <taxon>metagenomes</taxon>
        <taxon>ecological metagenomes</taxon>
    </lineage>
</organism>
<keyword evidence="6" id="KW-0378">Hydrolase</keyword>
<evidence type="ECO:0000256" key="8">
    <source>
        <dbReference type="ARBA" id="ARBA00023014"/>
    </source>
</evidence>
<keyword evidence="7" id="KW-0408">Iron</keyword>
<dbReference type="PANTHER" id="PTHR42944">
    <property type="entry name" value="ADENINE DNA GLYCOSYLASE"/>
    <property type="match status" value="1"/>
</dbReference>
<keyword evidence="10" id="KW-0326">Glycosidase</keyword>
<dbReference type="GO" id="GO:0000701">
    <property type="term" value="F:purine-specific mismatch base pair DNA N-glycosylase activity"/>
    <property type="evidence" value="ECO:0007669"/>
    <property type="project" value="TreeGrafter"/>
</dbReference>
<dbReference type="SMART" id="SM00525">
    <property type="entry name" value="FES"/>
    <property type="match status" value="1"/>
</dbReference>
<evidence type="ECO:0000256" key="1">
    <source>
        <dbReference type="ARBA" id="ARBA00001966"/>
    </source>
</evidence>
<dbReference type="GO" id="GO:0032357">
    <property type="term" value="F:oxidized purine DNA binding"/>
    <property type="evidence" value="ECO:0007669"/>
    <property type="project" value="TreeGrafter"/>
</dbReference>
<dbReference type="CDD" id="cd00056">
    <property type="entry name" value="ENDO3c"/>
    <property type="match status" value="1"/>
</dbReference>
<dbReference type="InterPro" id="IPR004035">
    <property type="entry name" value="Endouclease-III_FeS-bd_BS"/>
</dbReference>
<keyword evidence="9" id="KW-0234">DNA repair</keyword>
<keyword evidence="8" id="KW-0411">Iron-sulfur</keyword>
<dbReference type="PROSITE" id="PS01155">
    <property type="entry name" value="ENDONUCLEASE_III_2"/>
    <property type="match status" value="1"/>
</dbReference>
<keyword evidence="3" id="KW-0004">4Fe-4S</keyword>
<keyword evidence="4" id="KW-0479">Metal-binding</keyword>
<comment type="cofactor">
    <cofactor evidence="1">
        <name>[4Fe-4S] cluster</name>
        <dbReference type="ChEBI" id="CHEBI:49883"/>
    </cofactor>
</comment>
<dbReference type="EMBL" id="CAFAAV010000307">
    <property type="protein sequence ID" value="CAB4835396.1"/>
    <property type="molecule type" value="Genomic_DNA"/>
</dbReference>
<evidence type="ECO:0000256" key="10">
    <source>
        <dbReference type="ARBA" id="ARBA00023295"/>
    </source>
</evidence>
<evidence type="ECO:0000256" key="3">
    <source>
        <dbReference type="ARBA" id="ARBA00022485"/>
    </source>
</evidence>